<protein>
    <submittedName>
        <fullName evidence="2">VOC family protein</fullName>
    </submittedName>
</protein>
<reference evidence="2 3" key="1">
    <citation type="journal article" date="2019" name="Int. J. Syst. Evol. Microbiol.">
        <title>The Global Catalogue of Microorganisms (GCM) 10K type strain sequencing project: providing services to taxonomists for standard genome sequencing and annotation.</title>
        <authorList>
            <consortium name="The Broad Institute Genomics Platform"/>
            <consortium name="The Broad Institute Genome Sequencing Center for Infectious Disease"/>
            <person name="Wu L."/>
            <person name="Ma J."/>
        </authorList>
    </citation>
    <scope>NUCLEOTIDE SEQUENCE [LARGE SCALE GENOMIC DNA]</scope>
    <source>
        <strain evidence="2 3">JCM 16014</strain>
    </source>
</reference>
<organism evidence="2 3">
    <name type="scientific">Catenulispora yoronensis</name>
    <dbReference type="NCBI Taxonomy" id="450799"/>
    <lineage>
        <taxon>Bacteria</taxon>
        <taxon>Bacillati</taxon>
        <taxon>Actinomycetota</taxon>
        <taxon>Actinomycetes</taxon>
        <taxon>Catenulisporales</taxon>
        <taxon>Catenulisporaceae</taxon>
        <taxon>Catenulispora</taxon>
    </lineage>
</organism>
<dbReference type="InterPro" id="IPR029068">
    <property type="entry name" value="Glyas_Bleomycin-R_OHBP_Dase"/>
</dbReference>
<sequence>MKMTDYAPGTPCWVDLGTSDMEGSKAFYGGLFGWNAEISDDPATGGYGMFLLDGVPAAGVMPLMSPEQPVAWSTYVSVTDSEATAAKIEASGGKVLVAPMDVTDVGRMAVFVDPGGAAFGTWQPGTFPGAGVVNEPGSLCWDELATRDAATAKAFYPAVFGWGAETNPMGEDMEYTEWKLGGRDVGGMMEMDDKNFPPEVPPHWAVYFATADCQASADKVAKLGGSVTVPPTEIPVGTFAVCQDPQGAFFSLIQLSEERAAQSGGAAA</sequence>
<evidence type="ECO:0000313" key="3">
    <source>
        <dbReference type="Proteomes" id="UP001500751"/>
    </source>
</evidence>
<evidence type="ECO:0000313" key="2">
    <source>
        <dbReference type="EMBL" id="GAA2047781.1"/>
    </source>
</evidence>
<dbReference type="Proteomes" id="UP001500751">
    <property type="component" value="Unassembled WGS sequence"/>
</dbReference>
<dbReference type="SUPFAM" id="SSF54593">
    <property type="entry name" value="Glyoxalase/Bleomycin resistance protein/Dihydroxybiphenyl dioxygenase"/>
    <property type="match status" value="2"/>
</dbReference>
<dbReference type="PANTHER" id="PTHR33993">
    <property type="entry name" value="GLYOXALASE-RELATED"/>
    <property type="match status" value="1"/>
</dbReference>
<dbReference type="RefSeq" id="WP_344669164.1">
    <property type="nucleotide sequence ID" value="NZ_BAAAQN010000044.1"/>
</dbReference>
<dbReference type="Pfam" id="PF00903">
    <property type="entry name" value="Glyoxalase"/>
    <property type="match status" value="2"/>
</dbReference>
<dbReference type="Gene3D" id="3.10.180.10">
    <property type="entry name" value="2,3-Dihydroxybiphenyl 1,2-Dioxygenase, domain 1"/>
    <property type="match status" value="2"/>
</dbReference>
<dbReference type="PROSITE" id="PS51819">
    <property type="entry name" value="VOC"/>
    <property type="match status" value="2"/>
</dbReference>
<dbReference type="EMBL" id="BAAAQN010000044">
    <property type="protein sequence ID" value="GAA2047781.1"/>
    <property type="molecule type" value="Genomic_DNA"/>
</dbReference>
<dbReference type="PANTHER" id="PTHR33993:SF10">
    <property type="entry name" value="CONSERVED PROTEIN"/>
    <property type="match status" value="1"/>
</dbReference>
<feature type="domain" description="VOC" evidence="1">
    <location>
        <begin position="10"/>
        <end position="124"/>
    </location>
</feature>
<evidence type="ECO:0000259" key="1">
    <source>
        <dbReference type="PROSITE" id="PS51819"/>
    </source>
</evidence>
<name>A0ABN2V6Z5_9ACTN</name>
<keyword evidence="3" id="KW-1185">Reference proteome</keyword>
<gene>
    <name evidence="2" type="ORF">GCM10009839_61340</name>
</gene>
<proteinExistence type="predicted"/>
<comment type="caution">
    <text evidence="2">The sequence shown here is derived from an EMBL/GenBank/DDBJ whole genome shotgun (WGS) entry which is preliminary data.</text>
</comment>
<dbReference type="CDD" id="cd07247">
    <property type="entry name" value="SgaA_N_like"/>
    <property type="match status" value="2"/>
</dbReference>
<dbReference type="InterPro" id="IPR037523">
    <property type="entry name" value="VOC_core"/>
</dbReference>
<accession>A0ABN2V6Z5</accession>
<feature type="domain" description="VOC" evidence="1">
    <location>
        <begin position="138"/>
        <end position="255"/>
    </location>
</feature>
<dbReference type="InterPro" id="IPR004360">
    <property type="entry name" value="Glyas_Fos-R_dOase_dom"/>
</dbReference>
<dbReference type="InterPro" id="IPR052164">
    <property type="entry name" value="Anthracycline_SecMetBiosynth"/>
</dbReference>